<feature type="compositionally biased region" description="Low complexity" evidence="1">
    <location>
        <begin position="381"/>
        <end position="404"/>
    </location>
</feature>
<feature type="chain" id="PRO_5012756247" description="Lcl C-terminal domain-containing protein" evidence="2">
    <location>
        <begin position="22"/>
        <end position="450"/>
    </location>
</feature>
<evidence type="ECO:0000313" key="4">
    <source>
        <dbReference type="EMBL" id="BAX81587.1"/>
    </source>
</evidence>
<sequence length="450" mass="48971">MRLNWILISSLALLASTFACSDDDTISDSENITENLPDISGYPIVGTNQSTAFNNTTNISTPSSGDDFYGQNANYPGTTPQYVDNGDGTVTDMVTGLMWQNTLDHNSDGLINYDDKLTYAEILALASEVATGDYTDWRVPTIKEQYSLMMFSGRDISGYEGTSTEGLTPFINTDYFGFNYGDTDAGERLIDVQCASTNVSVGNTEIEMVFGVNFADGRIKGYGTTMMGQAKVFNYLMVRGNTTYGENNFSDNADGTISDLATDLMWMQDDSDEGMNWQNALAYAESFEFAGRSDWRLPSAKELQSIVDYSRSPQSSASAAINPIFNCTQITNEAGEVDYPFYWSGTTHATTGNDNNGGWGAYVAFGRAMGNESTILPDDQNPPTEGEQGPPPTDNIDSSSDSINWTDVHGAGAQRSDPKSGDPSEYSEGHGPQGDAVRILNYIRLVRDTK</sequence>
<dbReference type="RefSeq" id="WP_096431139.1">
    <property type="nucleotide sequence ID" value="NZ_AP018042.1"/>
</dbReference>
<dbReference type="Proteomes" id="UP000218267">
    <property type="component" value="Chromosome"/>
</dbReference>
<feature type="domain" description="Lcl C-terminal" evidence="3">
    <location>
        <begin position="88"/>
        <end position="223"/>
    </location>
</feature>
<reference evidence="4 5" key="1">
    <citation type="journal article" date="2018" name="Mar. Genomics">
        <title>Complete genome sequence of Marinifilaceae bacterium strain SPP2, isolated from the Antarctic marine sediment.</title>
        <authorList>
            <person name="Watanabe M."/>
            <person name="Kojima H."/>
            <person name="Fukui M."/>
        </authorList>
    </citation>
    <scope>NUCLEOTIDE SEQUENCE [LARGE SCALE GENOMIC DNA]</scope>
    <source>
        <strain evidence="4 5">SPP2</strain>
    </source>
</reference>
<dbReference type="KEGG" id="mbas:ALGA_3287"/>
<dbReference type="InterPro" id="IPR011460">
    <property type="entry name" value="Lcl_C"/>
</dbReference>
<keyword evidence="5" id="KW-1185">Reference proteome</keyword>
<organism evidence="4 5">
    <name type="scientific">Labilibaculum antarcticum</name>
    <dbReference type="NCBI Taxonomy" id="1717717"/>
    <lineage>
        <taxon>Bacteria</taxon>
        <taxon>Pseudomonadati</taxon>
        <taxon>Bacteroidota</taxon>
        <taxon>Bacteroidia</taxon>
        <taxon>Marinilabiliales</taxon>
        <taxon>Marinifilaceae</taxon>
        <taxon>Labilibaculum</taxon>
    </lineage>
</organism>
<accession>A0A1Y1CMG8</accession>
<evidence type="ECO:0000313" key="5">
    <source>
        <dbReference type="Proteomes" id="UP000218267"/>
    </source>
</evidence>
<feature type="region of interest" description="Disordered" evidence="1">
    <location>
        <begin position="372"/>
        <end position="437"/>
    </location>
</feature>
<dbReference type="PANTHER" id="PTHR35812:SF1">
    <property type="entry name" value="LIPOPROTEIN"/>
    <property type="match status" value="1"/>
</dbReference>
<name>A0A1Y1CMG8_9BACT</name>
<dbReference type="Pfam" id="PF07603">
    <property type="entry name" value="Lcl_C"/>
    <property type="match status" value="2"/>
</dbReference>
<feature type="domain" description="Lcl C-terminal" evidence="3">
    <location>
        <begin position="255"/>
        <end position="370"/>
    </location>
</feature>
<evidence type="ECO:0000259" key="3">
    <source>
        <dbReference type="Pfam" id="PF07603"/>
    </source>
</evidence>
<reference evidence="5" key="2">
    <citation type="journal article" date="2020" name="Antonie Van Leeuwenhoek">
        <title>Labilibaculum antarcticum sp. nov., a novel facultative anaerobic, psychrotorelant bacterium isolated from marine sediment of Antarctica.</title>
        <authorList>
            <person name="Watanabe M."/>
            <person name="Kojima H."/>
            <person name="Fukui M."/>
        </authorList>
    </citation>
    <scope>NUCLEOTIDE SEQUENCE [LARGE SCALE GENOMIC DNA]</scope>
    <source>
        <strain evidence="5">SPP2</strain>
    </source>
</reference>
<keyword evidence="2" id="KW-0732">Signal</keyword>
<dbReference type="EMBL" id="AP018042">
    <property type="protein sequence ID" value="BAX81587.1"/>
    <property type="molecule type" value="Genomic_DNA"/>
</dbReference>
<dbReference type="PANTHER" id="PTHR35812">
    <property type="entry name" value="LIPOPROTEIN"/>
    <property type="match status" value="1"/>
</dbReference>
<feature type="signal peptide" evidence="2">
    <location>
        <begin position="1"/>
        <end position="21"/>
    </location>
</feature>
<evidence type="ECO:0000256" key="2">
    <source>
        <dbReference type="SAM" id="SignalP"/>
    </source>
</evidence>
<dbReference type="AlphaFoldDB" id="A0A1Y1CMG8"/>
<dbReference type="PROSITE" id="PS51257">
    <property type="entry name" value="PROKAR_LIPOPROTEIN"/>
    <property type="match status" value="1"/>
</dbReference>
<proteinExistence type="predicted"/>
<gene>
    <name evidence="4" type="ORF">ALGA_3287</name>
</gene>
<protein>
    <recommendedName>
        <fullName evidence="3">Lcl C-terminal domain-containing protein</fullName>
    </recommendedName>
</protein>
<evidence type="ECO:0000256" key="1">
    <source>
        <dbReference type="SAM" id="MobiDB-lite"/>
    </source>
</evidence>